<dbReference type="InterPro" id="IPR050884">
    <property type="entry name" value="CNP_phosphodiesterase-III"/>
</dbReference>
<dbReference type="EMBL" id="BMXR01000020">
    <property type="protein sequence ID" value="GGX74957.1"/>
    <property type="molecule type" value="Genomic_DNA"/>
</dbReference>
<dbReference type="SUPFAM" id="SSF56300">
    <property type="entry name" value="Metallo-dependent phosphatases"/>
    <property type="match status" value="1"/>
</dbReference>
<dbReference type="PANTHER" id="PTHR42988:SF2">
    <property type="entry name" value="CYCLIC NUCLEOTIDE PHOSPHODIESTERASE CBUA0032-RELATED"/>
    <property type="match status" value="1"/>
</dbReference>
<dbReference type="PANTHER" id="PTHR42988">
    <property type="entry name" value="PHOSPHOHYDROLASE"/>
    <property type="match status" value="1"/>
</dbReference>
<dbReference type="CDD" id="cd07402">
    <property type="entry name" value="MPP_GpdQ"/>
    <property type="match status" value="1"/>
</dbReference>
<keyword evidence="2" id="KW-0378">Hydrolase</keyword>
<dbReference type="GO" id="GO:0004112">
    <property type="term" value="F:cyclic-nucleotide phosphodiesterase activity"/>
    <property type="evidence" value="ECO:0007669"/>
    <property type="project" value="InterPro"/>
</dbReference>
<feature type="domain" description="Calcineurin-like phosphoesterase" evidence="5">
    <location>
        <begin position="8"/>
        <end position="174"/>
    </location>
</feature>
<dbReference type="InterPro" id="IPR029052">
    <property type="entry name" value="Metallo-depent_PP-like"/>
</dbReference>
<dbReference type="InterPro" id="IPR026575">
    <property type="entry name" value="GpdQ/CpdA-like"/>
</dbReference>
<comment type="similarity">
    <text evidence="4">Belongs to the cyclic nucleotide phosphodiesterase class-III family.</text>
</comment>
<dbReference type="GO" id="GO:0046872">
    <property type="term" value="F:metal ion binding"/>
    <property type="evidence" value="ECO:0007669"/>
    <property type="project" value="UniProtKB-KW"/>
</dbReference>
<evidence type="ECO:0000256" key="1">
    <source>
        <dbReference type="ARBA" id="ARBA00022723"/>
    </source>
</evidence>
<reference evidence="6" key="2">
    <citation type="submission" date="2020-09" db="EMBL/GenBank/DDBJ databases">
        <authorList>
            <person name="Sun Q."/>
            <person name="Kim S."/>
        </authorList>
    </citation>
    <scope>NUCLEOTIDE SEQUENCE</scope>
    <source>
        <strain evidence="6">KCTC 22169</strain>
    </source>
</reference>
<dbReference type="InterPro" id="IPR004843">
    <property type="entry name" value="Calcineurin-like_PHP"/>
</dbReference>
<dbReference type="AlphaFoldDB" id="A0A918KVD8"/>
<evidence type="ECO:0000256" key="3">
    <source>
        <dbReference type="ARBA" id="ARBA00023004"/>
    </source>
</evidence>
<reference evidence="6" key="1">
    <citation type="journal article" date="2014" name="Int. J. Syst. Evol. Microbiol.">
        <title>Complete genome sequence of Corynebacterium casei LMG S-19264T (=DSM 44701T), isolated from a smear-ripened cheese.</title>
        <authorList>
            <consortium name="US DOE Joint Genome Institute (JGI-PGF)"/>
            <person name="Walter F."/>
            <person name="Albersmeier A."/>
            <person name="Kalinowski J."/>
            <person name="Ruckert C."/>
        </authorList>
    </citation>
    <scope>NUCLEOTIDE SEQUENCE</scope>
    <source>
        <strain evidence="6">KCTC 22169</strain>
    </source>
</reference>
<evidence type="ECO:0000313" key="7">
    <source>
        <dbReference type="Proteomes" id="UP000626148"/>
    </source>
</evidence>
<sequence length="243" mass="27500">MLGMNTQYSLDLILERIEAERDRIDLILATGDIAQDGSVEAYQRFIHDVDRFKAPIRWTAGNHDDRANMKAALSNGRTSIDRPVYTSDDWVVILLDSTVPGKVYGNLGPDQLALLDRLLTQHADKHALVTFHHHPLDMGSTWMDKIGIKNKDALHRVLKRHTNVRVVLWGHVHQNSDQMIDGVRYISTPSTCVQFEPGTHDFSIDHQGPGYRWLDLNADGTIDTGLTRIEGVDFEIDYSVKGY</sequence>
<dbReference type="Pfam" id="PF00149">
    <property type="entry name" value="Metallophos"/>
    <property type="match status" value="1"/>
</dbReference>
<organism evidence="6 7">
    <name type="scientific">Saccharospirillum salsuginis</name>
    <dbReference type="NCBI Taxonomy" id="418750"/>
    <lineage>
        <taxon>Bacteria</taxon>
        <taxon>Pseudomonadati</taxon>
        <taxon>Pseudomonadota</taxon>
        <taxon>Gammaproteobacteria</taxon>
        <taxon>Oceanospirillales</taxon>
        <taxon>Saccharospirillaceae</taxon>
        <taxon>Saccharospirillum</taxon>
    </lineage>
</organism>
<name>A0A918KVD8_9GAMM</name>
<dbReference type="NCBIfam" id="NF008359">
    <property type="entry name" value="PRK11148.1"/>
    <property type="match status" value="1"/>
</dbReference>
<dbReference type="Gene3D" id="3.60.21.10">
    <property type="match status" value="1"/>
</dbReference>
<accession>A0A918KVD8</accession>
<comment type="caution">
    <text evidence="6">The sequence shown here is derived from an EMBL/GenBank/DDBJ whole genome shotgun (WGS) entry which is preliminary data.</text>
</comment>
<keyword evidence="3" id="KW-0408">Iron</keyword>
<evidence type="ECO:0000259" key="5">
    <source>
        <dbReference type="Pfam" id="PF00149"/>
    </source>
</evidence>
<keyword evidence="1" id="KW-0479">Metal-binding</keyword>
<gene>
    <name evidence="6" type="primary">cpdA</name>
    <name evidence="6" type="ORF">GCM10007392_47670</name>
</gene>
<protein>
    <submittedName>
        <fullName evidence="6">3',5'-cyclic adenosine monophosphate phosphodiesterase CpdA</fullName>
    </submittedName>
</protein>
<evidence type="ECO:0000256" key="2">
    <source>
        <dbReference type="ARBA" id="ARBA00022801"/>
    </source>
</evidence>
<dbReference type="Proteomes" id="UP000626148">
    <property type="component" value="Unassembled WGS sequence"/>
</dbReference>
<evidence type="ECO:0000313" key="6">
    <source>
        <dbReference type="EMBL" id="GGX74957.1"/>
    </source>
</evidence>
<evidence type="ECO:0000256" key="4">
    <source>
        <dbReference type="ARBA" id="ARBA00025742"/>
    </source>
</evidence>
<keyword evidence="7" id="KW-1185">Reference proteome</keyword>
<proteinExistence type="inferred from homology"/>